<name>A0ABZ1LQ82_9ACTN</name>
<organism evidence="2 3">
    <name type="scientific">Streptomyces zaomyceticus</name>
    <dbReference type="NCBI Taxonomy" id="68286"/>
    <lineage>
        <taxon>Bacteria</taxon>
        <taxon>Bacillati</taxon>
        <taxon>Actinomycetota</taxon>
        <taxon>Actinomycetes</taxon>
        <taxon>Kitasatosporales</taxon>
        <taxon>Streptomycetaceae</taxon>
        <taxon>Streptomyces</taxon>
    </lineage>
</organism>
<evidence type="ECO:0000259" key="1">
    <source>
        <dbReference type="Pfam" id="PF01636"/>
    </source>
</evidence>
<protein>
    <submittedName>
        <fullName evidence="2">Phosphotransferase</fullName>
    </submittedName>
</protein>
<dbReference type="SUPFAM" id="SSF56112">
    <property type="entry name" value="Protein kinase-like (PK-like)"/>
    <property type="match status" value="1"/>
</dbReference>
<dbReference type="Pfam" id="PF01636">
    <property type="entry name" value="APH"/>
    <property type="match status" value="1"/>
</dbReference>
<keyword evidence="3" id="KW-1185">Reference proteome</keyword>
<sequence>MPETVHRLVASVTGTFRVVADHSSPGDGRPLVWEIEDTSGRRWFAKQNPQGPKLHRREVHAYQHGWTAALGRDRAPVLHAVDDEARAIVITAVPGRPVRHLRLDAKEEQEAYRQAGQLLARLHAAETGEPEPAPRTGSWGESVEKMLADAARYLAADDVAMLRSITNDAPAELPRLVSHGDFMPRNWLWDQAEQRLRIIDFERTCAESAVCRDLPRLRYRILRGRPDLEAAFEAGYGRTLTAAERRACSAYAALDAVSALRWGIEHHDIESVDEAHTMLRHLQAERHIRIREGRSR</sequence>
<reference evidence="2 3" key="1">
    <citation type="submission" date="2022-10" db="EMBL/GenBank/DDBJ databases">
        <title>The complete genomes of actinobacterial strains from the NBC collection.</title>
        <authorList>
            <person name="Joergensen T.S."/>
            <person name="Alvarez Arevalo M."/>
            <person name="Sterndorff E.B."/>
            <person name="Faurdal D."/>
            <person name="Vuksanovic O."/>
            <person name="Mourched A.-S."/>
            <person name="Charusanti P."/>
            <person name="Shaw S."/>
            <person name="Blin K."/>
            <person name="Weber T."/>
        </authorList>
    </citation>
    <scope>NUCLEOTIDE SEQUENCE [LARGE SCALE GENOMIC DNA]</scope>
    <source>
        <strain evidence="2 3">NBC_00123</strain>
    </source>
</reference>
<accession>A0ABZ1LQ82</accession>
<proteinExistence type="predicted"/>
<dbReference type="InterPro" id="IPR011009">
    <property type="entry name" value="Kinase-like_dom_sf"/>
</dbReference>
<evidence type="ECO:0000313" key="2">
    <source>
        <dbReference type="EMBL" id="WTR75611.1"/>
    </source>
</evidence>
<dbReference type="RefSeq" id="WP_406336985.1">
    <property type="nucleotide sequence ID" value="NZ_CP108188.1"/>
</dbReference>
<dbReference type="Gene3D" id="3.90.1200.10">
    <property type="match status" value="1"/>
</dbReference>
<evidence type="ECO:0000313" key="3">
    <source>
        <dbReference type="Proteomes" id="UP001622594"/>
    </source>
</evidence>
<feature type="domain" description="Aminoglycoside phosphotransferase" evidence="1">
    <location>
        <begin position="30"/>
        <end position="218"/>
    </location>
</feature>
<dbReference type="Proteomes" id="UP001622594">
    <property type="component" value="Chromosome"/>
</dbReference>
<gene>
    <name evidence="2" type="ORF">OG814_32000</name>
</gene>
<dbReference type="InterPro" id="IPR002575">
    <property type="entry name" value="Aminoglycoside_PTrfase"/>
</dbReference>
<dbReference type="EMBL" id="CP108188">
    <property type="protein sequence ID" value="WTR75611.1"/>
    <property type="molecule type" value="Genomic_DNA"/>
</dbReference>